<dbReference type="AlphaFoldDB" id="A0A183SRI2"/>
<keyword evidence="2" id="KW-0472">Membrane</keyword>
<evidence type="ECO:0000313" key="3">
    <source>
        <dbReference type="EMBL" id="VDL93215.1"/>
    </source>
</evidence>
<feature type="region of interest" description="Disordered" evidence="1">
    <location>
        <begin position="105"/>
        <end position="133"/>
    </location>
</feature>
<dbReference type="WBParaSite" id="SSLN_0000704401-mRNA-1">
    <property type="protein sequence ID" value="SSLN_0000704401-mRNA-1"/>
    <property type="gene ID" value="SSLN_0000704401"/>
</dbReference>
<organism evidence="5">
    <name type="scientific">Schistocephalus solidus</name>
    <name type="common">Tapeworm</name>
    <dbReference type="NCBI Taxonomy" id="70667"/>
    <lineage>
        <taxon>Eukaryota</taxon>
        <taxon>Metazoa</taxon>
        <taxon>Spiralia</taxon>
        <taxon>Lophotrochozoa</taxon>
        <taxon>Platyhelminthes</taxon>
        <taxon>Cestoda</taxon>
        <taxon>Eucestoda</taxon>
        <taxon>Diphyllobothriidea</taxon>
        <taxon>Diphyllobothriidae</taxon>
        <taxon>Schistocephalus</taxon>
    </lineage>
</organism>
<gene>
    <name evidence="3" type="ORF">SSLN_LOCUS6830</name>
</gene>
<dbReference type="EMBL" id="UYSU01033869">
    <property type="protein sequence ID" value="VDL93215.1"/>
    <property type="molecule type" value="Genomic_DNA"/>
</dbReference>
<name>A0A183SRI2_SCHSO</name>
<evidence type="ECO:0000256" key="1">
    <source>
        <dbReference type="SAM" id="MobiDB-lite"/>
    </source>
</evidence>
<dbReference type="OrthoDB" id="6256667at2759"/>
<keyword evidence="2" id="KW-0812">Transmembrane</keyword>
<keyword evidence="2" id="KW-1133">Transmembrane helix</keyword>
<dbReference type="Proteomes" id="UP000275846">
    <property type="component" value="Unassembled WGS sequence"/>
</dbReference>
<evidence type="ECO:0000313" key="4">
    <source>
        <dbReference type="Proteomes" id="UP000275846"/>
    </source>
</evidence>
<reference evidence="5" key="1">
    <citation type="submission" date="2016-06" db="UniProtKB">
        <authorList>
            <consortium name="WormBaseParasite"/>
        </authorList>
    </citation>
    <scope>IDENTIFICATION</scope>
</reference>
<feature type="transmembrane region" description="Helical" evidence="2">
    <location>
        <begin position="174"/>
        <end position="196"/>
    </location>
</feature>
<reference evidence="3 4" key="2">
    <citation type="submission" date="2018-11" db="EMBL/GenBank/DDBJ databases">
        <authorList>
            <consortium name="Pathogen Informatics"/>
        </authorList>
    </citation>
    <scope>NUCLEOTIDE SEQUENCE [LARGE SCALE GENOMIC DNA]</scope>
    <source>
        <strain evidence="3 4">NST_G2</strain>
    </source>
</reference>
<evidence type="ECO:0000256" key="2">
    <source>
        <dbReference type="SAM" id="Phobius"/>
    </source>
</evidence>
<accession>A0A183SRI2</accession>
<dbReference type="STRING" id="70667.A0A183SRI2"/>
<sequence>MRSSKHETPGFFIPASYNQTVVRPILSPTSMDIYPSSNGTPSASTSTPRMLVPDSMVVQAPGGALDLSLYGYQPVHRSTTAGSTTARRLEQGLDDLVVELDANGLEKNEQEQESTSGNTAGVTEGKKRRFHAPRRNSKLERLIRLLEDKRIIDEADAYQLEDIKMPRLRNALNIIFITFGVCFLLAVVIVILYTTIAG</sequence>
<proteinExistence type="predicted"/>
<evidence type="ECO:0000313" key="5">
    <source>
        <dbReference type="WBParaSite" id="SSLN_0000704401-mRNA-1"/>
    </source>
</evidence>
<protein>
    <submittedName>
        <fullName evidence="5">Membrane protein ORF8</fullName>
    </submittedName>
</protein>
<keyword evidence="4" id="KW-1185">Reference proteome</keyword>